<protein>
    <recommendedName>
        <fullName evidence="3">Phage major capsid protein</fullName>
    </recommendedName>
</protein>
<evidence type="ECO:0000313" key="2">
    <source>
        <dbReference type="Proteomes" id="UP000262172"/>
    </source>
</evidence>
<gene>
    <name evidence="1" type="ORF">DY023_06555</name>
</gene>
<sequence length="367" mass="38239">MNMTEKDFTSKAAQHTAQARAISNEFEGKSMPAEAAKQMQAHLQKAGDLRRQADLAKHEAWLAEPQYKHDMLGGNDFDATPATVHPLAMPNDLPGRLATSTREGKTFQWRSDLESKAALTTSDTGTSTTFVGTSVPAGLLLHSFAGVAAAPLDGIDATFPTWTTPTAATGVAEGAAVTEYADVVPGTSTAKRYGRWTELNAESELSLGTGDLLSLHRLGIARDLNVAFLAALKAAHGTITAFATDAEHMLRLAIATVASQLGIEPTAVTVAINAADYANLGFAPTSGADVATSIVRFAGAKLFVTPAVTAGEAVAFAGMAAKYHQAKSLEILTDRDVKTAVWSVGSHVIGGYGVGLPEGVSYVDLAA</sequence>
<comment type="caution">
    <text evidence="1">The sequence shown here is derived from an EMBL/GenBank/DDBJ whole genome shotgun (WGS) entry which is preliminary data.</text>
</comment>
<name>A0A371NUZ2_9MICO</name>
<dbReference type="RefSeq" id="WP_116241544.1">
    <property type="nucleotide sequence ID" value="NZ_QUAB01000036.1"/>
</dbReference>
<dbReference type="OrthoDB" id="4622490at2"/>
<accession>A0A371NUZ2</accession>
<reference evidence="1 2" key="1">
    <citation type="submission" date="2018-08" db="EMBL/GenBank/DDBJ databases">
        <title>Isolation, diversity and antifungal activity of Actinobacteria from cow dung.</title>
        <authorList>
            <person name="Ling L."/>
        </authorList>
    </citation>
    <scope>NUCLEOTIDE SEQUENCE [LARGE SCALE GENOMIC DNA]</scope>
    <source>
        <strain evidence="1 2">NEAU-LLE</strain>
    </source>
</reference>
<organism evidence="1 2">
    <name type="scientific">Microbacterium bovistercoris</name>
    <dbReference type="NCBI Taxonomy" id="2293570"/>
    <lineage>
        <taxon>Bacteria</taxon>
        <taxon>Bacillati</taxon>
        <taxon>Actinomycetota</taxon>
        <taxon>Actinomycetes</taxon>
        <taxon>Micrococcales</taxon>
        <taxon>Microbacteriaceae</taxon>
        <taxon>Microbacterium</taxon>
    </lineage>
</organism>
<keyword evidence="2" id="KW-1185">Reference proteome</keyword>
<dbReference type="Proteomes" id="UP000262172">
    <property type="component" value="Unassembled WGS sequence"/>
</dbReference>
<evidence type="ECO:0000313" key="1">
    <source>
        <dbReference type="EMBL" id="REJ06286.1"/>
    </source>
</evidence>
<dbReference type="EMBL" id="QUAB01000036">
    <property type="protein sequence ID" value="REJ06286.1"/>
    <property type="molecule type" value="Genomic_DNA"/>
</dbReference>
<evidence type="ECO:0008006" key="3">
    <source>
        <dbReference type="Google" id="ProtNLM"/>
    </source>
</evidence>
<proteinExistence type="predicted"/>
<dbReference type="AlphaFoldDB" id="A0A371NUZ2"/>